<dbReference type="KEGG" id="pmet:G4Y79_15370"/>
<gene>
    <name evidence="2" type="ORF">G4Y79_15370</name>
</gene>
<dbReference type="Proteomes" id="UP000594468">
    <property type="component" value="Chromosome"/>
</dbReference>
<proteinExistence type="predicted"/>
<reference evidence="2 3" key="1">
    <citation type="submission" date="2020-02" db="EMBL/GenBank/DDBJ databases">
        <authorList>
            <person name="Zheng R.K."/>
            <person name="Sun C.M."/>
        </authorList>
    </citation>
    <scope>NUCLEOTIDE SEQUENCE [LARGE SCALE GENOMIC DNA]</scope>
    <source>
        <strain evidence="3">rifampicinis</strain>
    </source>
</reference>
<dbReference type="AlphaFoldDB" id="A0A7S8E6B5"/>
<evidence type="ECO:0000313" key="2">
    <source>
        <dbReference type="EMBL" id="QPC81083.1"/>
    </source>
</evidence>
<dbReference type="EMBL" id="CP062983">
    <property type="protein sequence ID" value="QPC81083.1"/>
    <property type="molecule type" value="Genomic_DNA"/>
</dbReference>
<sequence>MRYTILVLLALLLALPAAAQDDELEDPFKCSIEQATEATEFIEDHDLVDQFDDFGTRIASITENGTFSAIPRLLKESVEFYNNWREDSVLLPDCTESNRFRDMYTIAMSERVMSISLLHNAVIDFSNDADESAAEWLGLAETLIERNSANIMQFVVWSSVLKVYAE</sequence>
<organism evidence="2 3">
    <name type="scientific">Phototrophicus methaneseepsis</name>
    <dbReference type="NCBI Taxonomy" id="2710758"/>
    <lineage>
        <taxon>Bacteria</taxon>
        <taxon>Bacillati</taxon>
        <taxon>Chloroflexota</taxon>
        <taxon>Candidatus Thermofontia</taxon>
        <taxon>Phototrophicales</taxon>
        <taxon>Phototrophicaceae</taxon>
        <taxon>Phototrophicus</taxon>
    </lineage>
</organism>
<protein>
    <submittedName>
        <fullName evidence="2">Uncharacterized protein</fullName>
    </submittedName>
</protein>
<feature type="chain" id="PRO_5032506263" evidence="1">
    <location>
        <begin position="20"/>
        <end position="166"/>
    </location>
</feature>
<name>A0A7S8E6B5_9CHLR</name>
<feature type="signal peptide" evidence="1">
    <location>
        <begin position="1"/>
        <end position="19"/>
    </location>
</feature>
<evidence type="ECO:0000313" key="3">
    <source>
        <dbReference type="Proteomes" id="UP000594468"/>
    </source>
</evidence>
<accession>A0A7S8E6B5</accession>
<evidence type="ECO:0000256" key="1">
    <source>
        <dbReference type="SAM" id="SignalP"/>
    </source>
</evidence>
<dbReference type="RefSeq" id="WP_195169156.1">
    <property type="nucleotide sequence ID" value="NZ_CP062983.1"/>
</dbReference>
<keyword evidence="3" id="KW-1185">Reference proteome</keyword>
<keyword evidence="1" id="KW-0732">Signal</keyword>